<evidence type="ECO:0000313" key="2">
    <source>
        <dbReference type="Proteomes" id="UP000001312"/>
    </source>
</evidence>
<organism evidence="1 2">
    <name type="scientific">Sclerotinia sclerotiorum (strain ATCC 18683 / 1980 / Ss-1)</name>
    <name type="common">White mold</name>
    <name type="synonym">Whetzelinia sclerotiorum</name>
    <dbReference type="NCBI Taxonomy" id="665079"/>
    <lineage>
        <taxon>Eukaryota</taxon>
        <taxon>Fungi</taxon>
        <taxon>Dikarya</taxon>
        <taxon>Ascomycota</taxon>
        <taxon>Pezizomycotina</taxon>
        <taxon>Leotiomycetes</taxon>
        <taxon>Helotiales</taxon>
        <taxon>Sclerotiniaceae</taxon>
        <taxon>Sclerotinia</taxon>
    </lineage>
</organism>
<dbReference type="KEGG" id="ssl:SS1G_04253"/>
<gene>
    <name evidence="1" type="ORF">SS1G_04253</name>
</gene>
<dbReference type="AlphaFoldDB" id="A7EG12"/>
<name>A7EG12_SCLS1</name>
<dbReference type="RefSeq" id="XP_001594446.1">
    <property type="nucleotide sequence ID" value="XM_001594396.1"/>
</dbReference>
<proteinExistence type="predicted"/>
<dbReference type="EMBL" id="CH476625">
    <property type="protein sequence ID" value="EDO01778.1"/>
    <property type="molecule type" value="Genomic_DNA"/>
</dbReference>
<dbReference type="GeneID" id="5490994"/>
<evidence type="ECO:0000313" key="1">
    <source>
        <dbReference type="EMBL" id="EDO01778.1"/>
    </source>
</evidence>
<accession>A7EG12</accession>
<protein>
    <submittedName>
        <fullName evidence="1">Uncharacterized protein</fullName>
    </submittedName>
</protein>
<sequence length="129" mass="14743">MRQVSLPCIGSAYMLETGLSNSPTNFFTGECSGCLGLKRKARKKQKCVRPQVKVTRCAKKNAAQVLLTNNAERYVRLDEKEKRLQYTTSLKMAHIARNDKAKSRVLLLPYQQPRSRQFYLASPEFSDLE</sequence>
<dbReference type="InParanoid" id="A7EG12"/>
<keyword evidence="2" id="KW-1185">Reference proteome</keyword>
<reference evidence="2" key="1">
    <citation type="journal article" date="2011" name="PLoS Genet.">
        <title>Genomic analysis of the necrotrophic fungal pathogens Sclerotinia sclerotiorum and Botrytis cinerea.</title>
        <authorList>
            <person name="Amselem J."/>
            <person name="Cuomo C.A."/>
            <person name="van Kan J.A."/>
            <person name="Viaud M."/>
            <person name="Benito E.P."/>
            <person name="Couloux A."/>
            <person name="Coutinho P.M."/>
            <person name="de Vries R.P."/>
            <person name="Dyer P.S."/>
            <person name="Fillinger S."/>
            <person name="Fournier E."/>
            <person name="Gout L."/>
            <person name="Hahn M."/>
            <person name="Kohn L."/>
            <person name="Lapalu N."/>
            <person name="Plummer K.M."/>
            <person name="Pradier J.M."/>
            <person name="Quevillon E."/>
            <person name="Sharon A."/>
            <person name="Simon A."/>
            <person name="ten Have A."/>
            <person name="Tudzynski B."/>
            <person name="Tudzynski P."/>
            <person name="Wincker P."/>
            <person name="Andrew M."/>
            <person name="Anthouard V."/>
            <person name="Beever R.E."/>
            <person name="Beffa R."/>
            <person name="Benoit I."/>
            <person name="Bouzid O."/>
            <person name="Brault B."/>
            <person name="Chen Z."/>
            <person name="Choquer M."/>
            <person name="Collemare J."/>
            <person name="Cotton P."/>
            <person name="Danchin E.G."/>
            <person name="Da Silva C."/>
            <person name="Gautier A."/>
            <person name="Giraud C."/>
            <person name="Giraud T."/>
            <person name="Gonzalez C."/>
            <person name="Grossetete S."/>
            <person name="Guldener U."/>
            <person name="Henrissat B."/>
            <person name="Howlett B.J."/>
            <person name="Kodira C."/>
            <person name="Kretschmer M."/>
            <person name="Lappartient A."/>
            <person name="Leroch M."/>
            <person name="Levis C."/>
            <person name="Mauceli E."/>
            <person name="Neuveglise C."/>
            <person name="Oeser B."/>
            <person name="Pearson M."/>
            <person name="Poulain J."/>
            <person name="Poussereau N."/>
            <person name="Quesneville H."/>
            <person name="Rascle C."/>
            <person name="Schumacher J."/>
            <person name="Segurens B."/>
            <person name="Sexton A."/>
            <person name="Silva E."/>
            <person name="Sirven C."/>
            <person name="Soanes D.M."/>
            <person name="Talbot N.J."/>
            <person name="Templeton M."/>
            <person name="Yandava C."/>
            <person name="Yarden O."/>
            <person name="Zeng Q."/>
            <person name="Rollins J.A."/>
            <person name="Lebrun M.H."/>
            <person name="Dickman M."/>
        </authorList>
    </citation>
    <scope>NUCLEOTIDE SEQUENCE [LARGE SCALE GENOMIC DNA]</scope>
    <source>
        <strain evidence="2">ATCC 18683 / 1980 / Ss-1</strain>
    </source>
</reference>
<dbReference type="Proteomes" id="UP000001312">
    <property type="component" value="Unassembled WGS sequence"/>
</dbReference>
<dbReference type="HOGENOM" id="CLU_1950107_0_0_1"/>